<comment type="similarity">
    <text evidence="1">Belongs to the LysR transcriptional regulatory family.</text>
</comment>
<dbReference type="RefSeq" id="WP_201641179.1">
    <property type="nucleotide sequence ID" value="NZ_CAJHCP010000002.1"/>
</dbReference>
<evidence type="ECO:0000256" key="3">
    <source>
        <dbReference type="ARBA" id="ARBA00023125"/>
    </source>
</evidence>
<dbReference type="PRINTS" id="PR00039">
    <property type="entry name" value="HTHLYSR"/>
</dbReference>
<dbReference type="PANTHER" id="PTHR30346:SF28">
    <property type="entry name" value="HTH-TYPE TRANSCRIPTIONAL REGULATOR CYNR"/>
    <property type="match status" value="1"/>
</dbReference>
<keyword evidence="3" id="KW-0238">DNA-binding</keyword>
<dbReference type="InterPro" id="IPR036388">
    <property type="entry name" value="WH-like_DNA-bd_sf"/>
</dbReference>
<evidence type="ECO:0000259" key="5">
    <source>
        <dbReference type="PROSITE" id="PS50931"/>
    </source>
</evidence>
<sequence length="309" mass="33324">MDFRHFRTFVIAAEELHLGHTAERLGIAQPAVTQQIKALEASLEFKVFRRVRRGIELTEAGAVFLEHAKIALDNASTAVLAGRCASRGELGKLCIAYAHSAMLEPELPALLKRFSLARPDVELELIGIGVQEQLSALGEERIDVAFLRSPAGMAPPAIRISPFSRTPLDVVLPRDHPACAATKERALTLRDLTRERLVIVDDPAGIGIGHRALELCREAGFEPRRVLRVADSVSVIALAAAGLGFGLVPRNLARFAVDGAVFKPLDMANCFTEIVIATRAFDRSASTREFLRIAADTPGEVAASAPASP</sequence>
<keyword evidence="4" id="KW-0804">Transcription</keyword>
<gene>
    <name evidence="6" type="primary">catM</name>
    <name evidence="6" type="ORF">LMG28140_01005</name>
</gene>
<reference evidence="6 7" key="1">
    <citation type="submission" date="2020-10" db="EMBL/GenBank/DDBJ databases">
        <authorList>
            <person name="Peeters C."/>
        </authorList>
    </citation>
    <scope>NUCLEOTIDE SEQUENCE [LARGE SCALE GENOMIC DNA]</scope>
    <source>
        <strain evidence="6 7">LMG 28140</strain>
    </source>
</reference>
<evidence type="ECO:0000256" key="4">
    <source>
        <dbReference type="ARBA" id="ARBA00023163"/>
    </source>
</evidence>
<evidence type="ECO:0000256" key="1">
    <source>
        <dbReference type="ARBA" id="ARBA00009437"/>
    </source>
</evidence>
<dbReference type="Gene3D" id="3.40.190.10">
    <property type="entry name" value="Periplasmic binding protein-like II"/>
    <property type="match status" value="2"/>
</dbReference>
<dbReference type="Pfam" id="PF03466">
    <property type="entry name" value="LysR_substrate"/>
    <property type="match status" value="1"/>
</dbReference>
<dbReference type="Gene3D" id="1.10.10.10">
    <property type="entry name" value="Winged helix-like DNA-binding domain superfamily/Winged helix DNA-binding domain"/>
    <property type="match status" value="1"/>
</dbReference>
<dbReference type="InterPro" id="IPR036390">
    <property type="entry name" value="WH_DNA-bd_sf"/>
</dbReference>
<protein>
    <submittedName>
        <fullName evidence="6">HTH-type transcriptional regulator CatM</fullName>
    </submittedName>
</protein>
<dbReference type="InterPro" id="IPR005119">
    <property type="entry name" value="LysR_subst-bd"/>
</dbReference>
<comment type="caution">
    <text evidence="6">The sequence shown here is derived from an EMBL/GenBank/DDBJ whole genome shotgun (WGS) entry which is preliminary data.</text>
</comment>
<keyword evidence="2" id="KW-0805">Transcription regulation</keyword>
<evidence type="ECO:0000313" key="7">
    <source>
        <dbReference type="Proteomes" id="UP000598032"/>
    </source>
</evidence>
<feature type="domain" description="HTH lysR-type" evidence="5">
    <location>
        <begin position="1"/>
        <end position="58"/>
    </location>
</feature>
<keyword evidence="7" id="KW-1185">Reference proteome</keyword>
<proteinExistence type="inferred from homology"/>
<accession>A0ABN7HJE2</accession>
<organism evidence="6 7">
    <name type="scientific">Paraburkholderia metrosideri</name>
    <dbReference type="NCBI Taxonomy" id="580937"/>
    <lineage>
        <taxon>Bacteria</taxon>
        <taxon>Pseudomonadati</taxon>
        <taxon>Pseudomonadota</taxon>
        <taxon>Betaproteobacteria</taxon>
        <taxon>Burkholderiales</taxon>
        <taxon>Burkholderiaceae</taxon>
        <taxon>Paraburkholderia</taxon>
    </lineage>
</organism>
<dbReference type="PANTHER" id="PTHR30346">
    <property type="entry name" value="TRANSCRIPTIONAL DUAL REGULATOR HCAR-RELATED"/>
    <property type="match status" value="1"/>
</dbReference>
<dbReference type="InterPro" id="IPR000847">
    <property type="entry name" value="LysR_HTH_N"/>
</dbReference>
<dbReference type="Pfam" id="PF00126">
    <property type="entry name" value="HTH_1"/>
    <property type="match status" value="1"/>
</dbReference>
<evidence type="ECO:0000256" key="2">
    <source>
        <dbReference type="ARBA" id="ARBA00023015"/>
    </source>
</evidence>
<dbReference type="CDD" id="cd08414">
    <property type="entry name" value="PBP2_LTTR_aromatics_like"/>
    <property type="match status" value="1"/>
</dbReference>
<name>A0ABN7HJE2_9BURK</name>
<evidence type="ECO:0000313" key="6">
    <source>
        <dbReference type="EMBL" id="CAD6517902.1"/>
    </source>
</evidence>
<dbReference type="SUPFAM" id="SSF46785">
    <property type="entry name" value="Winged helix' DNA-binding domain"/>
    <property type="match status" value="1"/>
</dbReference>
<dbReference type="SUPFAM" id="SSF53850">
    <property type="entry name" value="Periplasmic binding protein-like II"/>
    <property type="match status" value="1"/>
</dbReference>
<dbReference type="Proteomes" id="UP000598032">
    <property type="component" value="Unassembled WGS sequence"/>
</dbReference>
<dbReference type="EMBL" id="CAJHCP010000002">
    <property type="protein sequence ID" value="CAD6517902.1"/>
    <property type="molecule type" value="Genomic_DNA"/>
</dbReference>
<dbReference type="PROSITE" id="PS50931">
    <property type="entry name" value="HTH_LYSR"/>
    <property type="match status" value="1"/>
</dbReference>